<dbReference type="OrthoDB" id="10269444at2759"/>
<dbReference type="EMBL" id="QXFV01000113">
    <property type="protein sequence ID" value="KAE9049665.1"/>
    <property type="molecule type" value="Genomic_DNA"/>
</dbReference>
<evidence type="ECO:0008006" key="8">
    <source>
        <dbReference type="Google" id="ProtNLM"/>
    </source>
</evidence>
<evidence type="ECO:0000313" key="6">
    <source>
        <dbReference type="Proteomes" id="UP000434957"/>
    </source>
</evidence>
<comment type="caution">
    <text evidence="2">The sequence shown here is derived from an EMBL/GenBank/DDBJ whole genome shotgun (WGS) entry which is preliminary data.</text>
</comment>
<dbReference type="EMBL" id="QXFU01000109">
    <property type="protein sequence ID" value="KAE9043925.1"/>
    <property type="molecule type" value="Genomic_DNA"/>
</dbReference>
<dbReference type="EMBL" id="QXFT01000111">
    <property type="protein sequence ID" value="KAE9354683.1"/>
    <property type="molecule type" value="Genomic_DNA"/>
</dbReference>
<keyword evidence="6" id="KW-1185">Reference proteome</keyword>
<proteinExistence type="predicted"/>
<protein>
    <recommendedName>
        <fullName evidence="8">RxLR effector protein</fullName>
    </recommendedName>
</protein>
<dbReference type="Proteomes" id="UP000434957">
    <property type="component" value="Unassembled WGS sequence"/>
</dbReference>
<accession>A0A6A3NRV6</accession>
<evidence type="ECO:0000313" key="4">
    <source>
        <dbReference type="EMBL" id="KAE9354683.1"/>
    </source>
</evidence>
<feature type="signal peptide" evidence="1">
    <location>
        <begin position="1"/>
        <end position="29"/>
    </location>
</feature>
<organism evidence="2 7">
    <name type="scientific">Phytophthora rubi</name>
    <dbReference type="NCBI Taxonomy" id="129364"/>
    <lineage>
        <taxon>Eukaryota</taxon>
        <taxon>Sar</taxon>
        <taxon>Stramenopiles</taxon>
        <taxon>Oomycota</taxon>
        <taxon>Peronosporomycetes</taxon>
        <taxon>Peronosporales</taxon>
        <taxon>Peronosporaceae</taxon>
        <taxon>Phytophthora</taxon>
    </lineage>
</organism>
<sequence>MQFSGTQPGMLWAVPVVALLVSLHAYSRSDSGGVRCTVVKLFYSPRFTRSYCSCRL</sequence>
<reference evidence="5 7" key="1">
    <citation type="submission" date="2018-09" db="EMBL/GenBank/DDBJ databases">
        <title>Genomic investigation of the strawberry pathogen Phytophthora fragariae indicates pathogenicity is determined by transcriptional variation in three key races.</title>
        <authorList>
            <person name="Adams T.M."/>
            <person name="Armitage A.D."/>
            <person name="Sobczyk M.K."/>
            <person name="Bates H.J."/>
            <person name="Dunwell J.M."/>
            <person name="Nellist C.F."/>
            <person name="Harrison R.J."/>
        </authorList>
    </citation>
    <scope>NUCLEOTIDE SEQUENCE [LARGE SCALE GENOMIC DNA]</scope>
    <source>
        <strain evidence="3 5">SCRP249</strain>
        <strain evidence="2 7">SCRP324</strain>
        <strain evidence="4 6">SCRP333</strain>
    </source>
</reference>
<dbReference type="AlphaFoldDB" id="A0A6A3NRV6"/>
<evidence type="ECO:0000313" key="7">
    <source>
        <dbReference type="Proteomes" id="UP000435112"/>
    </source>
</evidence>
<dbReference type="Proteomes" id="UP000435112">
    <property type="component" value="Unassembled WGS sequence"/>
</dbReference>
<evidence type="ECO:0000313" key="2">
    <source>
        <dbReference type="EMBL" id="KAE9043925.1"/>
    </source>
</evidence>
<evidence type="ECO:0000256" key="1">
    <source>
        <dbReference type="SAM" id="SignalP"/>
    </source>
</evidence>
<evidence type="ECO:0000313" key="5">
    <source>
        <dbReference type="Proteomes" id="UP000429607"/>
    </source>
</evidence>
<feature type="chain" id="PRO_5036165389" description="RxLR effector protein" evidence="1">
    <location>
        <begin position="30"/>
        <end position="56"/>
    </location>
</feature>
<name>A0A6A3NRV6_9STRA</name>
<dbReference type="Proteomes" id="UP000429607">
    <property type="component" value="Unassembled WGS sequence"/>
</dbReference>
<gene>
    <name evidence="3" type="ORF">PR001_g3112</name>
    <name evidence="2" type="ORF">PR002_g3091</name>
    <name evidence="4" type="ORF">PR003_g3248</name>
</gene>
<keyword evidence="1" id="KW-0732">Signal</keyword>
<evidence type="ECO:0000313" key="3">
    <source>
        <dbReference type="EMBL" id="KAE9049665.1"/>
    </source>
</evidence>